<protein>
    <submittedName>
        <fullName evidence="3">Asp23/Gls24 family envelope stress response protein</fullName>
    </submittedName>
</protein>
<gene>
    <name evidence="2" type="ORF">DWV08_13540</name>
    <name evidence="3" type="ORF">DXU92_05290</name>
</gene>
<reference evidence="2 4" key="1">
    <citation type="submission" date="2018-07" db="EMBL/GenBank/DDBJ databases">
        <title>Brachybacterium saurashtrense DSM 23186 genome sequence.</title>
        <authorList>
            <person name="Guo L."/>
        </authorList>
    </citation>
    <scope>NUCLEOTIDE SEQUENCE [LARGE SCALE GENOMIC DNA]</scope>
    <source>
        <strain evidence="2 4">DSM 23186</strain>
    </source>
</reference>
<feature type="region of interest" description="Disordered" evidence="1">
    <location>
        <begin position="1"/>
        <end position="25"/>
    </location>
</feature>
<dbReference type="Proteomes" id="UP000282185">
    <property type="component" value="Unassembled WGS sequence"/>
</dbReference>
<dbReference type="Proteomes" id="UP000254236">
    <property type="component" value="Chromosome"/>
</dbReference>
<evidence type="ECO:0000313" key="2">
    <source>
        <dbReference type="EMBL" id="AXK46535.1"/>
    </source>
</evidence>
<dbReference type="RefSeq" id="WP_115414284.1">
    <property type="nucleotide sequence ID" value="NZ_CP031356.1"/>
</dbReference>
<evidence type="ECO:0000313" key="5">
    <source>
        <dbReference type="Proteomes" id="UP000282185"/>
    </source>
</evidence>
<dbReference type="EMBL" id="QSWH01000002">
    <property type="protein sequence ID" value="RRR24276.1"/>
    <property type="molecule type" value="Genomic_DNA"/>
</dbReference>
<organism evidence="3 5">
    <name type="scientific">Brachybacterium saurashtrense</name>
    <dbReference type="NCBI Taxonomy" id="556288"/>
    <lineage>
        <taxon>Bacteria</taxon>
        <taxon>Bacillati</taxon>
        <taxon>Actinomycetota</taxon>
        <taxon>Actinomycetes</taxon>
        <taxon>Micrococcales</taxon>
        <taxon>Dermabacteraceae</taxon>
        <taxon>Brachybacterium</taxon>
    </lineage>
</organism>
<dbReference type="EMBL" id="CP031356">
    <property type="protein sequence ID" value="AXK46535.1"/>
    <property type="molecule type" value="Genomic_DNA"/>
</dbReference>
<evidence type="ECO:0000313" key="3">
    <source>
        <dbReference type="EMBL" id="RRR24276.1"/>
    </source>
</evidence>
<dbReference type="KEGG" id="bsau:DWV08_13540"/>
<dbReference type="AlphaFoldDB" id="A0A345YRI3"/>
<keyword evidence="4" id="KW-1185">Reference proteome</keyword>
<accession>A0A345YRI3</accession>
<sequence>MSTAIALDPAAVESPSPTVTPAEDRGVTSIPAQVVARVAEQVASEAALVGSGAGGVLGVGARRDFDSRPSARCELYGRTAVLSLDVGVEFPTPLAPALTALRDLVRERVQHLTGLEVGRLDVSISWLRPTSTGRRTLR</sequence>
<evidence type="ECO:0000256" key="1">
    <source>
        <dbReference type="SAM" id="MobiDB-lite"/>
    </source>
</evidence>
<proteinExistence type="predicted"/>
<dbReference type="OrthoDB" id="4412373at2"/>
<name>A0A345YRI3_9MICO</name>
<reference evidence="3 5" key="2">
    <citation type="submission" date="2018-08" db="EMBL/GenBank/DDBJ databases">
        <title>Brachybacterium saurashtrense DSM 23186.</title>
        <authorList>
            <person name="Li Y."/>
        </authorList>
    </citation>
    <scope>NUCLEOTIDE SEQUENCE [LARGE SCALE GENOMIC DNA]</scope>
    <source>
        <strain evidence="3 5">DSM 23186</strain>
    </source>
</reference>
<evidence type="ECO:0000313" key="4">
    <source>
        <dbReference type="Proteomes" id="UP000254236"/>
    </source>
</evidence>